<gene>
    <name evidence="1" type="ORF">Sru01_09260</name>
</gene>
<dbReference type="AlphaFoldDB" id="A0A919UXK6"/>
<evidence type="ECO:0000313" key="1">
    <source>
        <dbReference type="EMBL" id="GII75944.1"/>
    </source>
</evidence>
<keyword evidence="2" id="KW-1185">Reference proteome</keyword>
<organism evidence="1 2">
    <name type="scientific">Sphaerisporangium rufum</name>
    <dbReference type="NCBI Taxonomy" id="1381558"/>
    <lineage>
        <taxon>Bacteria</taxon>
        <taxon>Bacillati</taxon>
        <taxon>Actinomycetota</taxon>
        <taxon>Actinomycetes</taxon>
        <taxon>Streptosporangiales</taxon>
        <taxon>Streptosporangiaceae</taxon>
        <taxon>Sphaerisporangium</taxon>
    </lineage>
</organism>
<comment type="caution">
    <text evidence="1">The sequence shown here is derived from an EMBL/GenBank/DDBJ whole genome shotgun (WGS) entry which is preliminary data.</text>
</comment>
<name>A0A919UXK6_9ACTN</name>
<protein>
    <submittedName>
        <fullName evidence="1">Uncharacterized protein</fullName>
    </submittedName>
</protein>
<dbReference type="Proteomes" id="UP000655287">
    <property type="component" value="Unassembled WGS sequence"/>
</dbReference>
<accession>A0A919UXK6</accession>
<reference evidence="1" key="1">
    <citation type="submission" date="2021-01" db="EMBL/GenBank/DDBJ databases">
        <title>Whole genome shotgun sequence of Sphaerisporangium rufum NBRC 109079.</title>
        <authorList>
            <person name="Komaki H."/>
            <person name="Tamura T."/>
        </authorList>
    </citation>
    <scope>NUCLEOTIDE SEQUENCE</scope>
    <source>
        <strain evidence="1">NBRC 109079</strain>
    </source>
</reference>
<sequence>MSVSGDRAGYLPYVKGEGFVGTGGLAERGTGTGEEPAMEHLTIAILLAVLGGGAFCARRDRQGSAAVRPISAEFPLPPGLAADIVAEAALTERERTRGGPVPVTHGAGRCRVEVACRAGAMVFEVRPLPGAAGSRVVARAEQVSVIPLPDIAGAGSAAELPNRMAGLPRHPARLLRRREQAFHALSTAARAVPGRAG</sequence>
<proteinExistence type="predicted"/>
<evidence type="ECO:0000313" key="2">
    <source>
        <dbReference type="Proteomes" id="UP000655287"/>
    </source>
</evidence>
<dbReference type="EMBL" id="BOOU01000013">
    <property type="protein sequence ID" value="GII75944.1"/>
    <property type="molecule type" value="Genomic_DNA"/>
</dbReference>